<feature type="compositionally biased region" description="Polar residues" evidence="1">
    <location>
        <begin position="76"/>
        <end position="93"/>
    </location>
</feature>
<evidence type="ECO:0000313" key="2">
    <source>
        <dbReference type="EMBL" id="MBW0475641.1"/>
    </source>
</evidence>
<proteinExistence type="predicted"/>
<name>A0A9Q3C3L3_9BASI</name>
<dbReference type="AlphaFoldDB" id="A0A9Q3C3L3"/>
<feature type="region of interest" description="Disordered" evidence="1">
    <location>
        <begin position="1"/>
        <end position="24"/>
    </location>
</feature>
<sequence>MHVSEGPGSTPEISSKANPQSKFPQDFLLNPCWNPVASQESFGKRKQPTLITPTGSQLHVGNEKWVYGGKQKIPLQNVTQSGNSKGNQGLTLHQSDELYPSSPLVHKEKVTECHHPYASKPRMGNASSSRERIVDDEDEKISPTQSSTNDEPRGDNLFEFLGDIIVRSYEYITF</sequence>
<dbReference type="EMBL" id="AVOT02004186">
    <property type="protein sequence ID" value="MBW0475641.1"/>
    <property type="molecule type" value="Genomic_DNA"/>
</dbReference>
<accession>A0A9Q3C3L3</accession>
<reference evidence="2" key="1">
    <citation type="submission" date="2021-03" db="EMBL/GenBank/DDBJ databases">
        <title>Draft genome sequence of rust myrtle Austropuccinia psidii MF-1, a brazilian biotype.</title>
        <authorList>
            <person name="Quecine M.C."/>
            <person name="Pachon D.M.R."/>
            <person name="Bonatelli M.L."/>
            <person name="Correr F.H."/>
            <person name="Franceschini L.M."/>
            <person name="Leite T.F."/>
            <person name="Margarido G.R.A."/>
            <person name="Almeida C.A."/>
            <person name="Ferrarezi J.A."/>
            <person name="Labate C.A."/>
        </authorList>
    </citation>
    <scope>NUCLEOTIDE SEQUENCE</scope>
    <source>
        <strain evidence="2">MF-1</strain>
    </source>
</reference>
<feature type="region of interest" description="Disordered" evidence="1">
    <location>
        <begin position="109"/>
        <end position="156"/>
    </location>
</feature>
<feature type="region of interest" description="Disordered" evidence="1">
    <location>
        <begin position="76"/>
        <end position="96"/>
    </location>
</feature>
<feature type="compositionally biased region" description="Polar residues" evidence="1">
    <location>
        <begin position="11"/>
        <end position="23"/>
    </location>
</feature>
<dbReference type="Proteomes" id="UP000765509">
    <property type="component" value="Unassembled WGS sequence"/>
</dbReference>
<comment type="caution">
    <text evidence="2">The sequence shown here is derived from an EMBL/GenBank/DDBJ whole genome shotgun (WGS) entry which is preliminary data.</text>
</comment>
<protein>
    <submittedName>
        <fullName evidence="2">Uncharacterized protein</fullName>
    </submittedName>
</protein>
<keyword evidence="3" id="KW-1185">Reference proteome</keyword>
<evidence type="ECO:0000313" key="3">
    <source>
        <dbReference type="Proteomes" id="UP000765509"/>
    </source>
</evidence>
<organism evidence="2 3">
    <name type="scientific">Austropuccinia psidii MF-1</name>
    <dbReference type="NCBI Taxonomy" id="1389203"/>
    <lineage>
        <taxon>Eukaryota</taxon>
        <taxon>Fungi</taxon>
        <taxon>Dikarya</taxon>
        <taxon>Basidiomycota</taxon>
        <taxon>Pucciniomycotina</taxon>
        <taxon>Pucciniomycetes</taxon>
        <taxon>Pucciniales</taxon>
        <taxon>Sphaerophragmiaceae</taxon>
        <taxon>Austropuccinia</taxon>
    </lineage>
</organism>
<gene>
    <name evidence="2" type="ORF">O181_015356</name>
</gene>
<evidence type="ECO:0000256" key="1">
    <source>
        <dbReference type="SAM" id="MobiDB-lite"/>
    </source>
</evidence>